<feature type="region of interest" description="Disordered" evidence="17">
    <location>
        <begin position="897"/>
        <end position="958"/>
    </location>
</feature>
<dbReference type="InterPro" id="IPR017978">
    <property type="entry name" value="GPCR_3_C"/>
</dbReference>
<dbReference type="CDD" id="cd15293">
    <property type="entry name" value="7tmC_GPR158-like"/>
    <property type="match status" value="1"/>
</dbReference>
<keyword evidence="8" id="KW-0297">G-protein coupled receptor</keyword>
<feature type="compositionally biased region" description="Basic residues" evidence="17">
    <location>
        <begin position="801"/>
        <end position="810"/>
    </location>
</feature>
<keyword evidence="22" id="KW-1185">Reference proteome</keyword>
<keyword evidence="6 18" id="KW-1133">Transmembrane helix</keyword>
<feature type="domain" description="G-protein coupled receptors family 3 profile" evidence="20">
    <location>
        <begin position="407"/>
        <end position="657"/>
    </location>
</feature>
<evidence type="ECO:0000313" key="22">
    <source>
        <dbReference type="Proteomes" id="UP001295444"/>
    </source>
</evidence>
<keyword evidence="14" id="KW-0628">Postsynaptic cell membrane</keyword>
<feature type="signal peptide" evidence="19">
    <location>
        <begin position="1"/>
        <end position="21"/>
    </location>
</feature>
<name>A0AAD1RVT0_PELCU</name>
<keyword evidence="12" id="KW-0325">Glycoprotein</keyword>
<comment type="similarity">
    <text evidence="2">Belongs to the G-protein coupled receptor 3 family.</text>
</comment>
<dbReference type="EMBL" id="OW240915">
    <property type="protein sequence ID" value="CAH2282247.1"/>
    <property type="molecule type" value="Genomic_DNA"/>
</dbReference>
<keyword evidence="11 21" id="KW-0675">Receptor</keyword>
<evidence type="ECO:0000256" key="7">
    <source>
        <dbReference type="ARBA" id="ARBA00023018"/>
    </source>
</evidence>
<evidence type="ECO:0000256" key="10">
    <source>
        <dbReference type="ARBA" id="ARBA00023157"/>
    </source>
</evidence>
<keyword evidence="3" id="KW-1003">Cell membrane</keyword>
<feature type="transmembrane region" description="Helical" evidence="18">
    <location>
        <begin position="477"/>
        <end position="496"/>
    </location>
</feature>
<sequence>MAFIILLSPLLASLCMFGASSQDQEGRSAHQGDHYAMLKERQPIYIHPRSSLDHSSLWVKTTESTILAQNLGEDLPKHVASFLYTGDASELRRANCSKRYELTSLSAISPTTYHASLHRSADLLVHSTNFLNMILQSNKSREHHFQRDLELYHALVRSILEGESSILRSAITLNVDLVSHVPQVFLQATREENKILLQDLSSLAHHLANITQETDWFHALRHKWRPHQSKKNLNGARTLEDSWKKGSVYITEKSHIKWSSPYLECSDGKYKPNWLLTLSAAFYGLKPNLVREFRGVLKVDVNLQKIDIDQCSNDGWFSGTHRCQHNSSKCVPMKGRGFLLGAYKCICKTGFYHPDIFSVNGFQRQNMDNHFSRGEISEEEYKCLPCREGCPHCVDDAPCYAQEDKYLRIAIISFQAFCMILDFISMIVVYHFRKAKSIRASGLILLETILFGSLLLYFPVVILYFEPSTFRCILLRWVRLLGFATVYGMVTLKLYRVLKVFLSRTAQRIPYMTSCRVMRMLSVILLLVIWFLVAWTASVCQNMERNIPLIVQGETSDQLQFNLCLIDRWDYMMAVAEFLFLLWGVYLCYAVRTVPSAFHEPRYMAVAVHNELIISAVFHTIRFVLAPKLQPDWMLMLFFVHTHLTVTVTIGLLLIPKFSQSNNNPRDDIAAEAYEDELDMGRSGSYLNSSITSAWSEHSLDPEDIRDELKKLYTQLEIYKRKKMIANNPHLQKKRCSKKGLGRSIMRRITEIPETVSRQCSKEDKDNSDHSNPKNNLGNAKKNQHDSASQNVKSKEDTSKHRTFSLKKSHSTYDHLRVQNDKPNGISSEKIDMCENFHLNGKSLRSNDAHELEAVSAESVPLVCKSASAHNLSLDKKPLHPSLFILQKSLSVTANTNDKSLGLGEKTKGVEDAEKHHQANSKDKECNKHISGQDKEEKFEKHQMTSSPIEETQKSHKGGIMKQQAMSLSLGESERALGALGFKDKFDIEEVCPWEMYDVTPTAVPSENKVQKHVSIAPLDSEKNHTSRSKSKSHNRSKSTEQGHQQSKQKSPAKLESNIKEPHERGSKDDAKKIHTTEYAVATGDHEVQSTTKSQETEHKMQSTVTEGGLPSYDPHYNYNNNLPQSMALQAEVCPWDFESKDVLNVETTKALPVTSNISPTSPSKNTPASPSKNRAFGMPIKNIVTLAKKDGGPEKEKGKNKNKEKELDPNVSINKMDKSKSAEVCSSVGENTLGVPVNKGKSTSNEYGIDKCKLVEICPWENASSSQPEQDVESSDNKHSKTMQGSNLVDICPWDFEDINEGKQE</sequence>
<feature type="transmembrane region" description="Helical" evidence="18">
    <location>
        <begin position="517"/>
        <end position="537"/>
    </location>
</feature>
<keyword evidence="15" id="KW-0966">Cell projection</keyword>
<dbReference type="GO" id="GO:0004930">
    <property type="term" value="F:G protein-coupled receptor activity"/>
    <property type="evidence" value="ECO:0007669"/>
    <property type="project" value="UniProtKB-KW"/>
</dbReference>
<feature type="chain" id="PRO_5042224448" evidence="19">
    <location>
        <begin position="22"/>
        <end position="1306"/>
    </location>
</feature>
<accession>A0AAD1RVT0</accession>
<evidence type="ECO:0000256" key="11">
    <source>
        <dbReference type="ARBA" id="ARBA00023170"/>
    </source>
</evidence>
<dbReference type="Pfam" id="PF00003">
    <property type="entry name" value="7tm_3"/>
    <property type="match status" value="1"/>
</dbReference>
<feature type="region of interest" description="Disordered" evidence="17">
    <location>
        <begin position="1005"/>
        <end position="1112"/>
    </location>
</feature>
<feature type="compositionally biased region" description="Basic and acidic residues" evidence="17">
    <location>
        <begin position="811"/>
        <end position="820"/>
    </location>
</feature>
<dbReference type="PANTHER" id="PTHR32546:SF11">
    <property type="entry name" value="G-PROTEIN COUPLED RECEPTOR 158-RELATED"/>
    <property type="match status" value="1"/>
</dbReference>
<comment type="subcellular location">
    <subcellularLocation>
        <location evidence="1">Cell projection</location>
        <location evidence="1">Neuron projection</location>
    </subcellularLocation>
    <subcellularLocation>
        <location evidence="16">Postsynaptic cell membrane</location>
        <topology evidence="16">Multi-pass membrane protein</topology>
    </subcellularLocation>
</comment>
<proteinExistence type="inferred from homology"/>
<dbReference type="InterPro" id="IPR043458">
    <property type="entry name" value="GPR158/179"/>
</dbReference>
<feature type="compositionally biased region" description="Polar residues" evidence="17">
    <location>
        <begin position="1154"/>
        <end position="1173"/>
    </location>
</feature>
<keyword evidence="5 19" id="KW-0732">Signal</keyword>
<evidence type="ECO:0000256" key="19">
    <source>
        <dbReference type="SAM" id="SignalP"/>
    </source>
</evidence>
<evidence type="ECO:0000313" key="21">
    <source>
        <dbReference type="EMBL" id="CAH2282247.1"/>
    </source>
</evidence>
<evidence type="ECO:0000256" key="1">
    <source>
        <dbReference type="ARBA" id="ARBA00004487"/>
    </source>
</evidence>
<evidence type="ECO:0000256" key="17">
    <source>
        <dbReference type="SAM" id="MobiDB-lite"/>
    </source>
</evidence>
<feature type="compositionally biased region" description="Basic residues" evidence="17">
    <location>
        <begin position="1026"/>
        <end position="1037"/>
    </location>
</feature>
<evidence type="ECO:0000256" key="5">
    <source>
        <dbReference type="ARBA" id="ARBA00022729"/>
    </source>
</evidence>
<keyword evidence="9 18" id="KW-0472">Membrane</keyword>
<feature type="transmembrane region" description="Helical" evidence="18">
    <location>
        <begin position="444"/>
        <end position="465"/>
    </location>
</feature>
<feature type="transmembrane region" description="Helical" evidence="18">
    <location>
        <begin position="406"/>
        <end position="432"/>
    </location>
</feature>
<evidence type="ECO:0000256" key="18">
    <source>
        <dbReference type="SAM" id="Phobius"/>
    </source>
</evidence>
<keyword evidence="10" id="KW-1015">Disulfide bond</keyword>
<evidence type="ECO:0000256" key="2">
    <source>
        <dbReference type="ARBA" id="ARBA00007242"/>
    </source>
</evidence>
<keyword evidence="13" id="KW-0807">Transducer</keyword>
<evidence type="ECO:0000256" key="12">
    <source>
        <dbReference type="ARBA" id="ARBA00023180"/>
    </source>
</evidence>
<feature type="transmembrane region" description="Helical" evidence="18">
    <location>
        <begin position="571"/>
        <end position="591"/>
    </location>
</feature>
<organism evidence="21 22">
    <name type="scientific">Pelobates cultripes</name>
    <name type="common">Western spadefoot toad</name>
    <dbReference type="NCBI Taxonomy" id="61616"/>
    <lineage>
        <taxon>Eukaryota</taxon>
        <taxon>Metazoa</taxon>
        <taxon>Chordata</taxon>
        <taxon>Craniata</taxon>
        <taxon>Vertebrata</taxon>
        <taxon>Euteleostomi</taxon>
        <taxon>Amphibia</taxon>
        <taxon>Batrachia</taxon>
        <taxon>Anura</taxon>
        <taxon>Pelobatoidea</taxon>
        <taxon>Pelobatidae</taxon>
        <taxon>Pelobates</taxon>
    </lineage>
</organism>
<feature type="compositionally biased region" description="Basic and acidic residues" evidence="17">
    <location>
        <begin position="905"/>
        <end position="943"/>
    </location>
</feature>
<evidence type="ECO:0000256" key="8">
    <source>
        <dbReference type="ARBA" id="ARBA00023040"/>
    </source>
</evidence>
<evidence type="ECO:0000256" key="14">
    <source>
        <dbReference type="ARBA" id="ARBA00023257"/>
    </source>
</evidence>
<feature type="region of interest" description="Disordered" evidence="17">
    <location>
        <begin position="1263"/>
        <end position="1287"/>
    </location>
</feature>
<gene>
    <name evidence="21" type="ORF">PECUL_23A021858</name>
</gene>
<keyword evidence="4 18" id="KW-0812">Transmembrane</keyword>
<feature type="region of interest" description="Disordered" evidence="17">
    <location>
        <begin position="1154"/>
        <end position="1209"/>
    </location>
</feature>
<reference evidence="21" key="1">
    <citation type="submission" date="2022-03" db="EMBL/GenBank/DDBJ databases">
        <authorList>
            <person name="Alioto T."/>
            <person name="Alioto T."/>
            <person name="Gomez Garrido J."/>
        </authorList>
    </citation>
    <scope>NUCLEOTIDE SEQUENCE</scope>
</reference>
<evidence type="ECO:0000256" key="6">
    <source>
        <dbReference type="ARBA" id="ARBA00022989"/>
    </source>
</evidence>
<dbReference type="PROSITE" id="PS50259">
    <property type="entry name" value="G_PROTEIN_RECEP_F3_4"/>
    <property type="match status" value="1"/>
</dbReference>
<evidence type="ECO:0000256" key="13">
    <source>
        <dbReference type="ARBA" id="ARBA00023224"/>
    </source>
</evidence>
<feature type="compositionally biased region" description="Basic and acidic residues" evidence="17">
    <location>
        <begin position="1188"/>
        <end position="1209"/>
    </location>
</feature>
<feature type="transmembrane region" description="Helical" evidence="18">
    <location>
        <begin position="633"/>
        <end position="655"/>
    </location>
</feature>
<dbReference type="PANTHER" id="PTHR32546">
    <property type="entry name" value="G-PROTEIN COUPLED RECEPTOR 158-RELATED"/>
    <property type="match status" value="1"/>
</dbReference>
<keyword evidence="7" id="KW-0770">Synapse</keyword>
<dbReference type="GO" id="GO:0045211">
    <property type="term" value="C:postsynaptic membrane"/>
    <property type="evidence" value="ECO:0007669"/>
    <property type="project" value="UniProtKB-SubCell"/>
</dbReference>
<feature type="region of interest" description="Disordered" evidence="17">
    <location>
        <begin position="734"/>
        <end position="827"/>
    </location>
</feature>
<dbReference type="InterPro" id="IPR054714">
    <property type="entry name" value="GPR158_179_extracellular"/>
</dbReference>
<dbReference type="GO" id="GO:0043005">
    <property type="term" value="C:neuron projection"/>
    <property type="evidence" value="ECO:0007669"/>
    <property type="project" value="UniProtKB-SubCell"/>
</dbReference>
<dbReference type="Gene3D" id="3.30.450.20">
    <property type="entry name" value="PAS domain"/>
    <property type="match status" value="1"/>
</dbReference>
<feature type="compositionally biased region" description="Basic and acidic residues" evidence="17">
    <location>
        <begin position="1057"/>
        <end position="1076"/>
    </location>
</feature>
<dbReference type="Pfam" id="PF22572">
    <property type="entry name" value="GPR158_179_EC"/>
    <property type="match status" value="1"/>
</dbReference>
<evidence type="ECO:0000256" key="3">
    <source>
        <dbReference type="ARBA" id="ARBA00022475"/>
    </source>
</evidence>
<evidence type="ECO:0000256" key="16">
    <source>
        <dbReference type="ARBA" id="ARBA00034104"/>
    </source>
</evidence>
<evidence type="ECO:0000259" key="20">
    <source>
        <dbReference type="PROSITE" id="PS50259"/>
    </source>
</evidence>
<protein>
    <submittedName>
        <fullName evidence="21">Probable G- coupled receptor 158</fullName>
    </submittedName>
</protein>
<evidence type="ECO:0000256" key="9">
    <source>
        <dbReference type="ARBA" id="ARBA00023136"/>
    </source>
</evidence>
<evidence type="ECO:0000256" key="15">
    <source>
        <dbReference type="ARBA" id="ARBA00023273"/>
    </source>
</evidence>
<dbReference type="Proteomes" id="UP001295444">
    <property type="component" value="Chromosome 04"/>
</dbReference>
<feature type="compositionally biased region" description="Basic and acidic residues" evidence="17">
    <location>
        <begin position="760"/>
        <end position="772"/>
    </location>
</feature>
<evidence type="ECO:0000256" key="4">
    <source>
        <dbReference type="ARBA" id="ARBA00022692"/>
    </source>
</evidence>